<proteinExistence type="predicted"/>
<reference evidence="2 3" key="1">
    <citation type="submission" date="2018-07" db="EMBL/GenBank/DDBJ databases">
        <title>Section-level genome sequencing of Aspergillus section Nigri to investigate inter- and intra-species variation.</title>
        <authorList>
            <consortium name="DOE Joint Genome Institute"/>
            <person name="Vesth T.C."/>
            <person name="Nybo J.L."/>
            <person name="Theobald S."/>
            <person name="Frisvad J.C."/>
            <person name="Larsen T.O."/>
            <person name="Nielsen K.F."/>
            <person name="Hoof J.B."/>
            <person name="Brandl J."/>
            <person name="Salamov A."/>
            <person name="Riley R."/>
            <person name="Gladden J.M."/>
            <person name="Phatale P."/>
            <person name="Nielsen M.T."/>
            <person name="Lyhne E.K."/>
            <person name="Kogle M.E."/>
            <person name="Strasser K."/>
            <person name="McDonnell E."/>
            <person name="Barry K."/>
            <person name="Clum A."/>
            <person name="Chen C."/>
            <person name="Nolan M."/>
            <person name="Sandor L."/>
            <person name="Kuo A."/>
            <person name="Lipzen A."/>
            <person name="Hainaut M."/>
            <person name="Drula E."/>
            <person name="Tsang A."/>
            <person name="Magnuson J.K."/>
            <person name="Henrissat B."/>
            <person name="Wiebenga A."/>
            <person name="Simmons B.A."/>
            <person name="Makela M.R."/>
            <person name="De vries R.P."/>
            <person name="Grigoriev I.V."/>
            <person name="Mortensen U.H."/>
            <person name="Baker S.E."/>
            <person name="Andersen M.R."/>
        </authorList>
    </citation>
    <scope>NUCLEOTIDE SEQUENCE [LARGE SCALE GENOMIC DNA]</scope>
    <source>
        <strain evidence="2 3">ATCC 13157</strain>
    </source>
</reference>
<sequence>MDPIIKIPGEYPHDFTDHRSSPLIVNKLISGAYSTEFTPQVTALLSNYDARVPRETARSIFNKQSNTAAMILVCLNRIVGAIVNVTCLLVCFVYSKYCDFRYTSQSGNILDYETATKMLKPILLLLAGYEAAQVYSITTDGGVLNGEIAVHVWGHDFELARDLKRYDNSLAHDECEEDHLSKIMGRVIRAMGHSHNKLLGSPVLHIEQLTYIMATAVLTECICNILQVGSRYGLAVMMACILTVLFAAAEDYVNCSTTPVKERREATLRDLMISALKKSSIRYAKVQSMWTSQKQSTSDSGVLEKYLIKGLKAPTTGTVHDVYVTHYRCGIVVQRSAPEDDMVALASPAESSDDVQEGYKVSYGIRYLAEVNPQDQQAIAKGIGRSWTCLDQTSTFILTECDISDEHADFYFDFDARSDDENDDDEEEEGIEINGSLNGFL</sequence>
<gene>
    <name evidence="2" type="ORF">M752DRAFT_213446</name>
</gene>
<evidence type="ECO:0000313" key="2">
    <source>
        <dbReference type="EMBL" id="RDK43522.1"/>
    </source>
</evidence>
<organism evidence="2 3">
    <name type="scientific">Aspergillus phoenicis ATCC 13157</name>
    <dbReference type="NCBI Taxonomy" id="1353007"/>
    <lineage>
        <taxon>Eukaryota</taxon>
        <taxon>Fungi</taxon>
        <taxon>Dikarya</taxon>
        <taxon>Ascomycota</taxon>
        <taxon>Pezizomycotina</taxon>
        <taxon>Eurotiomycetes</taxon>
        <taxon>Eurotiomycetidae</taxon>
        <taxon>Eurotiales</taxon>
        <taxon>Aspergillaceae</taxon>
        <taxon>Aspergillus</taxon>
    </lineage>
</organism>
<dbReference type="Proteomes" id="UP000254937">
    <property type="component" value="Unassembled WGS sequence"/>
</dbReference>
<accession>A0A370PMV8</accession>
<evidence type="ECO:0000256" key="1">
    <source>
        <dbReference type="SAM" id="MobiDB-lite"/>
    </source>
</evidence>
<feature type="compositionally biased region" description="Acidic residues" evidence="1">
    <location>
        <begin position="420"/>
        <end position="431"/>
    </location>
</feature>
<evidence type="ECO:0000313" key="3">
    <source>
        <dbReference type="Proteomes" id="UP000254937"/>
    </source>
</evidence>
<dbReference type="AlphaFoldDB" id="A0A370PMV8"/>
<keyword evidence="3" id="KW-1185">Reference proteome</keyword>
<dbReference type="EMBL" id="KZ851851">
    <property type="protein sequence ID" value="RDK43522.1"/>
    <property type="molecule type" value="Genomic_DNA"/>
</dbReference>
<protein>
    <submittedName>
        <fullName evidence="2">Uncharacterized protein</fullName>
    </submittedName>
</protein>
<feature type="region of interest" description="Disordered" evidence="1">
    <location>
        <begin position="416"/>
        <end position="441"/>
    </location>
</feature>
<name>A0A370PMV8_ASPPH</name>